<gene>
    <name evidence="9" type="ORF">PFR001_LOCUS1839</name>
</gene>
<name>A0ABN8BWJ0_9STRA</name>
<evidence type="ECO:0000256" key="6">
    <source>
        <dbReference type="RuleBase" id="RU003755"/>
    </source>
</evidence>
<evidence type="ECO:0000256" key="2">
    <source>
        <dbReference type="ARBA" id="ARBA00005982"/>
    </source>
</evidence>
<evidence type="ECO:0000256" key="4">
    <source>
        <dbReference type="ARBA" id="ARBA00022989"/>
    </source>
</evidence>
<evidence type="ECO:0000313" key="10">
    <source>
        <dbReference type="Proteomes" id="UP001157938"/>
    </source>
</evidence>
<feature type="transmembrane region" description="Helical" evidence="8">
    <location>
        <begin position="555"/>
        <end position="574"/>
    </location>
</feature>
<dbReference type="Gene3D" id="1.20.1250.20">
    <property type="entry name" value="MFS general substrate transporter like domains"/>
    <property type="match status" value="1"/>
</dbReference>
<keyword evidence="5 8" id="KW-0472">Membrane</keyword>
<feature type="region of interest" description="Disordered" evidence="7">
    <location>
        <begin position="1"/>
        <end position="34"/>
    </location>
</feature>
<dbReference type="Pfam" id="PF00854">
    <property type="entry name" value="PTR2"/>
    <property type="match status" value="1"/>
</dbReference>
<protein>
    <recommendedName>
        <fullName evidence="11">Proton-dependent Oligopeptide Transporter (POT) Family</fullName>
    </recommendedName>
</protein>
<feature type="transmembrane region" description="Helical" evidence="8">
    <location>
        <begin position="233"/>
        <end position="255"/>
    </location>
</feature>
<comment type="similarity">
    <text evidence="2 6">Belongs to the major facilitator superfamily. Proton-dependent oligopeptide transporter (POT/PTR) (TC 2.A.17) family.</text>
</comment>
<dbReference type="PROSITE" id="PS01023">
    <property type="entry name" value="PTR2_2"/>
    <property type="match status" value="1"/>
</dbReference>
<keyword evidence="10" id="KW-1185">Reference proteome</keyword>
<keyword evidence="3 6" id="KW-0812">Transmembrane</keyword>
<evidence type="ECO:0000313" key="9">
    <source>
        <dbReference type="EMBL" id="CAH0486190.1"/>
    </source>
</evidence>
<feature type="transmembrane region" description="Helical" evidence="8">
    <location>
        <begin position="123"/>
        <end position="141"/>
    </location>
</feature>
<keyword evidence="6" id="KW-0813">Transport</keyword>
<dbReference type="Proteomes" id="UP001157938">
    <property type="component" value="Unassembled WGS sequence"/>
</dbReference>
<feature type="transmembrane region" description="Helical" evidence="8">
    <location>
        <begin position="153"/>
        <end position="179"/>
    </location>
</feature>
<comment type="caution">
    <text evidence="9">The sequence shown here is derived from an EMBL/GenBank/DDBJ whole genome shotgun (WGS) entry which is preliminary data.</text>
</comment>
<dbReference type="EMBL" id="CAKLBC010000394">
    <property type="protein sequence ID" value="CAH0486190.1"/>
    <property type="molecule type" value="Genomic_DNA"/>
</dbReference>
<accession>A0ABN8BWJ0</accession>
<keyword evidence="4 8" id="KW-1133">Transmembrane helix</keyword>
<evidence type="ECO:0000256" key="8">
    <source>
        <dbReference type="SAM" id="Phobius"/>
    </source>
</evidence>
<evidence type="ECO:0000256" key="7">
    <source>
        <dbReference type="SAM" id="MobiDB-lite"/>
    </source>
</evidence>
<dbReference type="SUPFAM" id="SSF103473">
    <property type="entry name" value="MFS general substrate transporter"/>
    <property type="match status" value="1"/>
</dbReference>
<dbReference type="PANTHER" id="PTHR11654">
    <property type="entry name" value="OLIGOPEPTIDE TRANSPORTER-RELATED"/>
    <property type="match status" value="1"/>
</dbReference>
<sequence length="621" mass="69257">MQSSTHSKSALGRGEFPLSSVQDETGSTPSNSSSYFIEGPWEQRNRRVQNVLLHVCSFILILEFAERVSYYGINQGLKNFMGKLGWSQVGSNSLKSTWTSICYLSPLLGGYVADEKWGRFRTLWVFGVWYTLGAFLLTASAHPKIMAPDNHLVANLLCHIGLFAGVAVGTGAIKANVITFGADQFDPNDPNEVTQKEHFFSYFYIVINLGAIFSYGYLSVLCVAGSKAITQEYGYFACFMICGAVMVFAYILFIIGSPRYVHFAPQDSALTKLCTIVKGNCAFSYEARMLYYGLIAFGSAFPLNLLASFLSDWLSVGQYLSYLVVLCCAFGMYAWVRYGMNTAYMDKSKASNGGKFNDETVDEIKMVIRVLPFASFMIMWECAYDQLDANFQSIAQQCDLRIGADSRSDYSADQVPGASLGIFDPLTIILLIPLLDGFVYPLWGENFRATTDGAITYADQDGVLHNILSRGSSQPMNHTYWVYAVPMYVLIAVAECLINVTAYELFYTEVPVYLKSTCQAINLFMVAMGSNLTSTFTLLFERYITNDLNDGNFEYMYWTLGVISLVNIIAYVTVMQWMEFGMVRFDADDDLLDGTVFDSHGVDITSVQRHSSFESISLSRG</sequence>
<proteinExistence type="inferred from homology"/>
<feature type="compositionally biased region" description="Polar residues" evidence="7">
    <location>
        <begin position="19"/>
        <end position="34"/>
    </location>
</feature>
<dbReference type="InterPro" id="IPR036259">
    <property type="entry name" value="MFS_trans_sf"/>
</dbReference>
<dbReference type="InterPro" id="IPR018456">
    <property type="entry name" value="PTR2_symporter_CS"/>
</dbReference>
<feature type="transmembrane region" description="Helical" evidence="8">
    <location>
        <begin position="521"/>
        <end position="540"/>
    </location>
</feature>
<evidence type="ECO:0008006" key="11">
    <source>
        <dbReference type="Google" id="ProtNLM"/>
    </source>
</evidence>
<feature type="transmembrane region" description="Helical" evidence="8">
    <location>
        <begin position="480"/>
        <end position="500"/>
    </location>
</feature>
<feature type="transmembrane region" description="Helical" evidence="8">
    <location>
        <begin position="319"/>
        <end position="336"/>
    </location>
</feature>
<evidence type="ECO:0000256" key="1">
    <source>
        <dbReference type="ARBA" id="ARBA00004141"/>
    </source>
</evidence>
<feature type="transmembrane region" description="Helical" evidence="8">
    <location>
        <begin position="289"/>
        <end position="307"/>
    </location>
</feature>
<comment type="subcellular location">
    <subcellularLocation>
        <location evidence="1 6">Membrane</location>
        <topology evidence="1 6">Multi-pass membrane protein</topology>
    </subcellularLocation>
</comment>
<evidence type="ECO:0000256" key="3">
    <source>
        <dbReference type="ARBA" id="ARBA00022692"/>
    </source>
</evidence>
<reference evidence="9 10" key="1">
    <citation type="submission" date="2021-11" db="EMBL/GenBank/DDBJ databases">
        <authorList>
            <person name="Islam A."/>
            <person name="Islam S."/>
            <person name="Flora M.S."/>
            <person name="Rahman M."/>
            <person name="Ziaur R.M."/>
            <person name="Epstein J.H."/>
            <person name="Hassan M."/>
            <person name="Klassen M."/>
            <person name="Woodard K."/>
            <person name="Webb A."/>
            <person name="Webby R.J."/>
            <person name="El Zowalaty M.E."/>
        </authorList>
    </citation>
    <scope>NUCLEOTIDE SEQUENCE [LARGE SCALE GENOMIC DNA]</scope>
    <source>
        <strain evidence="9">Pf1</strain>
    </source>
</reference>
<organism evidence="9 10">
    <name type="scientific">Peronospora farinosa</name>
    <dbReference type="NCBI Taxonomy" id="134698"/>
    <lineage>
        <taxon>Eukaryota</taxon>
        <taxon>Sar</taxon>
        <taxon>Stramenopiles</taxon>
        <taxon>Oomycota</taxon>
        <taxon>Peronosporomycetes</taxon>
        <taxon>Peronosporales</taxon>
        <taxon>Peronosporaceae</taxon>
        <taxon>Peronospora</taxon>
    </lineage>
</organism>
<feature type="transmembrane region" description="Helical" evidence="8">
    <location>
        <begin position="199"/>
        <end position="221"/>
    </location>
</feature>
<evidence type="ECO:0000256" key="5">
    <source>
        <dbReference type="ARBA" id="ARBA00023136"/>
    </source>
</evidence>
<dbReference type="InterPro" id="IPR000109">
    <property type="entry name" value="POT_fam"/>
</dbReference>
<feature type="transmembrane region" description="Helical" evidence="8">
    <location>
        <begin position="51"/>
        <end position="73"/>
    </location>
</feature>